<protein>
    <submittedName>
        <fullName evidence="5">Eukaryotic translation initiation factor 4E binding protein 3</fullName>
    </submittedName>
</protein>
<dbReference type="GeneTree" id="ENSGT00940000163328"/>
<evidence type="ECO:0000313" key="5">
    <source>
        <dbReference type="Ensembl" id="ENSMODP00000054981.1"/>
    </source>
</evidence>
<reference evidence="5" key="2">
    <citation type="submission" date="2025-08" db="UniProtKB">
        <authorList>
            <consortium name="Ensembl"/>
        </authorList>
    </citation>
    <scope>IDENTIFICATION</scope>
</reference>
<comment type="similarity">
    <text evidence="1">Belongs to the eIF4E-binding protein family.</text>
</comment>
<dbReference type="Proteomes" id="UP000002280">
    <property type="component" value="Chromosome 1"/>
</dbReference>
<feature type="compositionally biased region" description="Acidic residues" evidence="4">
    <location>
        <begin position="88"/>
        <end position="99"/>
    </location>
</feature>
<dbReference type="GO" id="GO:0045947">
    <property type="term" value="P:negative regulation of translational initiation"/>
    <property type="evidence" value="ECO:0000318"/>
    <property type="project" value="GO_Central"/>
</dbReference>
<evidence type="ECO:0000256" key="2">
    <source>
        <dbReference type="ARBA" id="ARBA00022845"/>
    </source>
</evidence>
<dbReference type="InParanoid" id="A0A5F8H6Y1"/>
<feature type="region of interest" description="Disordered" evidence="4">
    <location>
        <begin position="79"/>
        <end position="99"/>
    </location>
</feature>
<reference evidence="5 6" key="1">
    <citation type="journal article" date="2007" name="Nature">
        <title>Genome of the marsupial Monodelphis domestica reveals innovation in non-coding sequences.</title>
        <authorList>
            <person name="Mikkelsen T.S."/>
            <person name="Wakefield M.J."/>
            <person name="Aken B."/>
            <person name="Amemiya C.T."/>
            <person name="Chang J.L."/>
            <person name="Duke S."/>
            <person name="Garber M."/>
            <person name="Gentles A.J."/>
            <person name="Goodstadt L."/>
            <person name="Heger A."/>
            <person name="Jurka J."/>
            <person name="Kamal M."/>
            <person name="Mauceli E."/>
            <person name="Searle S.M."/>
            <person name="Sharpe T."/>
            <person name="Baker M.L."/>
            <person name="Batzer M.A."/>
            <person name="Benos P.V."/>
            <person name="Belov K."/>
            <person name="Clamp M."/>
            <person name="Cook A."/>
            <person name="Cuff J."/>
            <person name="Das R."/>
            <person name="Davidow L."/>
            <person name="Deakin J.E."/>
            <person name="Fazzari M.J."/>
            <person name="Glass J.L."/>
            <person name="Grabherr M."/>
            <person name="Greally J.M."/>
            <person name="Gu W."/>
            <person name="Hore T.A."/>
            <person name="Huttley G.A."/>
            <person name="Kleber M."/>
            <person name="Jirtle R.L."/>
            <person name="Koina E."/>
            <person name="Lee J.T."/>
            <person name="Mahony S."/>
            <person name="Marra M.A."/>
            <person name="Miller R.D."/>
            <person name="Nicholls R.D."/>
            <person name="Oda M."/>
            <person name="Papenfuss A.T."/>
            <person name="Parra Z.E."/>
            <person name="Pollock D.D."/>
            <person name="Ray D.A."/>
            <person name="Schein J.E."/>
            <person name="Speed T.P."/>
            <person name="Thompson K."/>
            <person name="VandeBerg J.L."/>
            <person name="Wade C.M."/>
            <person name="Walker J.A."/>
            <person name="Waters P.D."/>
            <person name="Webber C."/>
            <person name="Weidman J.R."/>
            <person name="Xie X."/>
            <person name="Zody M.C."/>
            <person name="Baldwin J."/>
            <person name="Abdouelleil A."/>
            <person name="Abdulkadir J."/>
            <person name="Abebe A."/>
            <person name="Abera B."/>
            <person name="Abreu J."/>
            <person name="Acer S.C."/>
            <person name="Aftuck L."/>
            <person name="Alexander A."/>
            <person name="An P."/>
            <person name="Anderson E."/>
            <person name="Anderson S."/>
            <person name="Arachi H."/>
            <person name="Azer M."/>
            <person name="Bachantsang P."/>
            <person name="Barry A."/>
            <person name="Bayul T."/>
            <person name="Berlin A."/>
            <person name="Bessette D."/>
            <person name="Bloom T."/>
            <person name="Bloom T."/>
            <person name="Boguslavskiy L."/>
            <person name="Bonnet C."/>
            <person name="Boukhgalter B."/>
            <person name="Bourzgui I."/>
            <person name="Brown A."/>
            <person name="Cahill P."/>
            <person name="Channer S."/>
            <person name="Cheshatsang Y."/>
            <person name="Chuda L."/>
            <person name="Citroen M."/>
            <person name="Collymore A."/>
            <person name="Cooke P."/>
            <person name="Costello M."/>
            <person name="D'Aco K."/>
            <person name="Daza R."/>
            <person name="De Haan G."/>
            <person name="DeGray S."/>
            <person name="DeMaso C."/>
            <person name="Dhargay N."/>
            <person name="Dooley K."/>
            <person name="Dooley E."/>
            <person name="Doricent M."/>
            <person name="Dorje P."/>
            <person name="Dorjee K."/>
            <person name="Dupes A."/>
            <person name="Elong R."/>
            <person name="Falk J."/>
            <person name="Farina A."/>
            <person name="Faro S."/>
            <person name="Ferguson D."/>
            <person name="Fisher S."/>
            <person name="Foley C.D."/>
            <person name="Franke A."/>
            <person name="Friedrich D."/>
            <person name="Gadbois L."/>
            <person name="Gearin G."/>
            <person name="Gearin C.R."/>
            <person name="Giannoukos G."/>
            <person name="Goode T."/>
            <person name="Graham J."/>
            <person name="Grandbois E."/>
            <person name="Grewal S."/>
            <person name="Gyaltsen K."/>
            <person name="Hafez N."/>
            <person name="Hagos B."/>
            <person name="Hall J."/>
            <person name="Henson C."/>
            <person name="Hollinger A."/>
            <person name="Honan T."/>
            <person name="Huard M.D."/>
            <person name="Hughes L."/>
            <person name="Hurhula B."/>
            <person name="Husby M.E."/>
            <person name="Kamat A."/>
            <person name="Kanga B."/>
            <person name="Kashin S."/>
            <person name="Khazanovich D."/>
            <person name="Kisner P."/>
            <person name="Lance K."/>
            <person name="Lara M."/>
            <person name="Lee W."/>
            <person name="Lennon N."/>
            <person name="Letendre F."/>
            <person name="LeVine R."/>
            <person name="Lipovsky A."/>
            <person name="Liu X."/>
            <person name="Liu J."/>
            <person name="Liu S."/>
            <person name="Lokyitsang T."/>
            <person name="Lokyitsang Y."/>
            <person name="Lubonja R."/>
            <person name="Lui A."/>
            <person name="MacDonald P."/>
            <person name="Magnisalis V."/>
            <person name="Maru K."/>
            <person name="Matthews C."/>
            <person name="McCusker W."/>
            <person name="McDonough S."/>
            <person name="Mehta T."/>
            <person name="Meldrim J."/>
            <person name="Meneus L."/>
            <person name="Mihai O."/>
            <person name="Mihalev A."/>
            <person name="Mihova T."/>
            <person name="Mittelman R."/>
            <person name="Mlenga V."/>
            <person name="Montmayeur A."/>
            <person name="Mulrain L."/>
            <person name="Navidi A."/>
            <person name="Naylor J."/>
            <person name="Negash T."/>
            <person name="Nguyen T."/>
            <person name="Nguyen N."/>
            <person name="Nicol R."/>
            <person name="Norbu C."/>
            <person name="Norbu N."/>
            <person name="Novod N."/>
            <person name="O'Neill B."/>
            <person name="Osman S."/>
            <person name="Markiewicz E."/>
            <person name="Oyono O.L."/>
            <person name="Patti C."/>
            <person name="Phunkhang P."/>
            <person name="Pierre F."/>
            <person name="Priest M."/>
            <person name="Raghuraman S."/>
            <person name="Rege F."/>
            <person name="Reyes R."/>
            <person name="Rise C."/>
            <person name="Rogov P."/>
            <person name="Ross K."/>
            <person name="Ryan E."/>
            <person name="Settipalli S."/>
            <person name="Shea T."/>
            <person name="Sherpa N."/>
            <person name="Shi L."/>
            <person name="Shih D."/>
            <person name="Sparrow T."/>
            <person name="Spaulding J."/>
            <person name="Stalker J."/>
            <person name="Stange-Thomann N."/>
            <person name="Stavropoulos S."/>
            <person name="Stone C."/>
            <person name="Strader C."/>
            <person name="Tesfaye S."/>
            <person name="Thomson T."/>
            <person name="Thoulutsang Y."/>
            <person name="Thoulutsang D."/>
            <person name="Topham K."/>
            <person name="Topping I."/>
            <person name="Tsamla T."/>
            <person name="Vassiliev H."/>
            <person name="Vo A."/>
            <person name="Wangchuk T."/>
            <person name="Wangdi T."/>
            <person name="Weiand M."/>
            <person name="Wilkinson J."/>
            <person name="Wilson A."/>
            <person name="Yadav S."/>
            <person name="Young G."/>
            <person name="Yu Q."/>
            <person name="Zembek L."/>
            <person name="Zhong D."/>
            <person name="Zimmer A."/>
            <person name="Zwirko Z."/>
            <person name="Jaffe D.B."/>
            <person name="Alvarez P."/>
            <person name="Brockman W."/>
            <person name="Butler J."/>
            <person name="Chin C."/>
            <person name="Gnerre S."/>
            <person name="MacCallum I."/>
            <person name="Graves J.A."/>
            <person name="Ponting C.P."/>
            <person name="Breen M."/>
            <person name="Samollow P.B."/>
            <person name="Lander E.S."/>
            <person name="Lindblad-Toh K."/>
        </authorList>
    </citation>
    <scope>NUCLEOTIDE SEQUENCE [LARGE SCALE GENOMIC DNA]</scope>
</reference>
<dbReference type="STRING" id="13616.ENSMODP00000054981"/>
<dbReference type="OMA" id="PECYSTT"/>
<evidence type="ECO:0000313" key="6">
    <source>
        <dbReference type="Proteomes" id="UP000002280"/>
    </source>
</evidence>
<evidence type="ECO:0000256" key="4">
    <source>
        <dbReference type="SAM" id="MobiDB-lite"/>
    </source>
</evidence>
<organism evidence="5 6">
    <name type="scientific">Monodelphis domestica</name>
    <name type="common">Gray short-tailed opossum</name>
    <dbReference type="NCBI Taxonomy" id="13616"/>
    <lineage>
        <taxon>Eukaryota</taxon>
        <taxon>Metazoa</taxon>
        <taxon>Chordata</taxon>
        <taxon>Craniata</taxon>
        <taxon>Vertebrata</taxon>
        <taxon>Euteleostomi</taxon>
        <taxon>Mammalia</taxon>
        <taxon>Metatheria</taxon>
        <taxon>Didelphimorphia</taxon>
        <taxon>Didelphidae</taxon>
        <taxon>Monodelphis</taxon>
    </lineage>
</organism>
<dbReference type="Pfam" id="PF05456">
    <property type="entry name" value="eIF_4EBP"/>
    <property type="match status" value="1"/>
</dbReference>
<dbReference type="PANTHER" id="PTHR12669">
    <property type="entry name" value="EUKARYOTIC TRANSLATION INITIATION FACTOR 4E-BINDING PROTEIN"/>
    <property type="match status" value="1"/>
</dbReference>
<sequence length="99" mass="11036">MSTIVSCPIPGDWGQLPECYSTTPSSTLPTTPGGTRIIYDQKFLLEYKNSTIAGTPPCYLPHIPRVTVPPQAPLAKLEELKEQKENDETPDEEQFEMDI</sequence>
<evidence type="ECO:0000256" key="1">
    <source>
        <dbReference type="ARBA" id="ARBA00005480"/>
    </source>
</evidence>
<dbReference type="GO" id="GO:0008190">
    <property type="term" value="F:eukaryotic initiation factor 4E binding"/>
    <property type="evidence" value="ECO:0000318"/>
    <property type="project" value="GO_Central"/>
</dbReference>
<keyword evidence="6" id="KW-1185">Reference proteome</keyword>
<dbReference type="Bgee" id="ENSMODG00000042390">
    <property type="expression patterns" value="Expressed in skeletal muscle tissue and 22 other cell types or tissues"/>
</dbReference>
<dbReference type="Ensembl" id="ENSMODT00000059704.1">
    <property type="protein sequence ID" value="ENSMODP00000054981.1"/>
    <property type="gene ID" value="ENSMODG00000042390.1"/>
</dbReference>
<dbReference type="InterPro" id="IPR008606">
    <property type="entry name" value="EIF4EBP"/>
</dbReference>
<dbReference type="AlphaFoldDB" id="A0A5F8H6Y1"/>
<keyword evidence="2" id="KW-0810">Translation regulation</keyword>
<accession>A0A5F8H6Y1</accession>
<dbReference type="GO" id="GO:0030371">
    <property type="term" value="F:translation repressor activity"/>
    <property type="evidence" value="ECO:0000318"/>
    <property type="project" value="GO_Central"/>
</dbReference>
<name>A0A5F8H6Y1_MONDO</name>
<dbReference type="FunCoup" id="A0A5F8H6Y1">
    <property type="interactions" value="34"/>
</dbReference>
<gene>
    <name evidence="5" type="primary">EIF4EBP3</name>
</gene>
<reference evidence="5" key="3">
    <citation type="submission" date="2025-09" db="UniProtKB">
        <authorList>
            <consortium name="Ensembl"/>
        </authorList>
    </citation>
    <scope>IDENTIFICATION</scope>
</reference>
<keyword evidence="3" id="KW-0652">Protein synthesis inhibitor</keyword>
<evidence type="ECO:0000256" key="3">
    <source>
        <dbReference type="ARBA" id="ARBA00023193"/>
    </source>
</evidence>
<proteinExistence type="inferred from homology"/>
<dbReference type="PANTHER" id="PTHR12669:SF5">
    <property type="entry name" value="EUKARYOTIC TRANSLATION INITIATION FACTOR 4E-BINDING PROTEIN 3"/>
    <property type="match status" value="1"/>
</dbReference>